<dbReference type="GO" id="GO:0035251">
    <property type="term" value="F:UDP-glucosyltransferase activity"/>
    <property type="evidence" value="ECO:0007669"/>
    <property type="project" value="InterPro"/>
</dbReference>
<gene>
    <name evidence="4" type="ORF">COCNU_11G005930</name>
</gene>
<dbReference type="Gene3D" id="3.40.50.2000">
    <property type="entry name" value="Glycogen Phosphorylase B"/>
    <property type="match status" value="3"/>
</dbReference>
<keyword evidence="3" id="KW-0808">Transferase</keyword>
<evidence type="ECO:0000256" key="3">
    <source>
        <dbReference type="ARBA" id="ARBA00022679"/>
    </source>
</evidence>
<organism evidence="4 5">
    <name type="scientific">Cocos nucifera</name>
    <name type="common">Coconut palm</name>
    <dbReference type="NCBI Taxonomy" id="13894"/>
    <lineage>
        <taxon>Eukaryota</taxon>
        <taxon>Viridiplantae</taxon>
        <taxon>Streptophyta</taxon>
        <taxon>Embryophyta</taxon>
        <taxon>Tracheophyta</taxon>
        <taxon>Spermatophyta</taxon>
        <taxon>Magnoliopsida</taxon>
        <taxon>Liliopsida</taxon>
        <taxon>Arecaceae</taxon>
        <taxon>Arecoideae</taxon>
        <taxon>Cocoseae</taxon>
        <taxon>Attaleinae</taxon>
        <taxon>Cocos</taxon>
    </lineage>
</organism>
<dbReference type="Pfam" id="PF00201">
    <property type="entry name" value="UDPGT"/>
    <property type="match status" value="1"/>
</dbReference>
<reference evidence="4" key="2">
    <citation type="submission" date="2019-07" db="EMBL/GenBank/DDBJ databases">
        <authorList>
            <person name="Yang Y."/>
            <person name="Bocs S."/>
            <person name="Baudouin L."/>
        </authorList>
    </citation>
    <scope>NUCLEOTIDE SEQUENCE</scope>
    <source>
        <tissue evidence="4">Spear leaf of Hainan Tall coconut</tissue>
    </source>
</reference>
<evidence type="ECO:0000256" key="1">
    <source>
        <dbReference type="ARBA" id="ARBA00009995"/>
    </source>
</evidence>
<dbReference type="CDD" id="cd03784">
    <property type="entry name" value="GT1_Gtf-like"/>
    <property type="match status" value="1"/>
</dbReference>
<dbReference type="InterPro" id="IPR050481">
    <property type="entry name" value="UDP-glycosyltransf_plant"/>
</dbReference>
<dbReference type="PANTHER" id="PTHR48048">
    <property type="entry name" value="GLYCOSYLTRANSFERASE"/>
    <property type="match status" value="1"/>
</dbReference>
<proteinExistence type="inferred from homology"/>
<dbReference type="OrthoDB" id="5835829at2759"/>
<name>A0A8K0INZ8_COCNU</name>
<dbReference type="Proteomes" id="UP000797356">
    <property type="component" value="Chromosome 11"/>
</dbReference>
<keyword evidence="2" id="KW-0328">Glycosyltransferase</keyword>
<reference evidence="4" key="1">
    <citation type="journal article" date="2017" name="Gigascience">
        <title>The genome draft of coconut (Cocos nucifera).</title>
        <authorList>
            <person name="Xiao Y."/>
            <person name="Xu P."/>
            <person name="Fan H."/>
            <person name="Baudouin L."/>
            <person name="Xia W."/>
            <person name="Bocs S."/>
            <person name="Xu J."/>
            <person name="Li Q."/>
            <person name="Guo A."/>
            <person name="Zhou L."/>
            <person name="Li J."/>
            <person name="Wu Y."/>
            <person name="Ma Z."/>
            <person name="Armero A."/>
            <person name="Issali A.E."/>
            <person name="Liu N."/>
            <person name="Peng M."/>
            <person name="Yang Y."/>
        </authorList>
    </citation>
    <scope>NUCLEOTIDE SEQUENCE</scope>
    <source>
        <tissue evidence="4">Spear leaf of Hainan Tall coconut</tissue>
    </source>
</reference>
<comment type="caution">
    <text evidence="4">The sequence shown here is derived from an EMBL/GenBank/DDBJ whole genome shotgun (WGS) entry which is preliminary data.</text>
</comment>
<evidence type="ECO:0000256" key="2">
    <source>
        <dbReference type="ARBA" id="ARBA00022676"/>
    </source>
</evidence>
<sequence>MSSSSDQKKPHIAFLPSAGMGHLKPFCSIAAALSERGCDVSFITVHPTVSAAESCLISYFFAAFPHIRRLDFDLVASDPSGVASTDPFVLRVGAIRRSAHLLPALLASSSPPFSALVIDIFLASTFIPIAAGIGLPSYIPFTSSAAMLSLLACFPTCSAGVGDFEIPGLWRVPKASVPRALHNPSHPFTTRIAQPQASSVPLSSTLPLREMSASSDRKNPHIAFLPSAGMGHLKPFCSLAAALSERGCDVSFITVHPTVSAAESCYVSDFFAAFPRIRRLDFDLVAFDPSGIASTDPFFLRVEAIGRSAHLLPALLAASSPPFSALVIDIFLASTFIPIAAGIGLPSYIQFISSAAMLSLLAYFPTCSVGVSDFDIPGLWRVPKASIPRALHNPSHPFTTQFVENGRILAKASGILVNTFEALEPESLAALNRGKVVPGLPPVIAIGPLQAASLGEGSPLPWLHGQPARSVVYVCFGNRTAMSKEQIRELGIGLEKSGCRFLWVVKSKIVDREDGEVELEGLLGEGYLGRVKDRGLVMKGWVDQEEILRHRTIGGFLSHCGWNSVSEAALHGVPVLGWPRGGDQRANAEVVARSGLGIWVKEWSWEGEEDVVMGEEIGKRVRQLMEDKDLQASVARLKEEAVKAVAENGSSGKGLAEFIGMLKMR</sequence>
<dbReference type="InterPro" id="IPR002213">
    <property type="entry name" value="UDP_glucos_trans"/>
</dbReference>
<dbReference type="EMBL" id="CM017882">
    <property type="protein sequence ID" value="KAG1363766.1"/>
    <property type="molecule type" value="Genomic_DNA"/>
</dbReference>
<accession>A0A8K0INZ8</accession>
<dbReference type="PROSITE" id="PS00375">
    <property type="entry name" value="UDPGT"/>
    <property type="match status" value="1"/>
</dbReference>
<dbReference type="FunFam" id="3.40.50.2000:FF:000124">
    <property type="entry name" value="Glycosyltransferase"/>
    <property type="match status" value="1"/>
</dbReference>
<dbReference type="PANTHER" id="PTHR48048:SF76">
    <property type="entry name" value="UDP-GLYCOSYLTRANSFERASE 708D1-LIKE"/>
    <property type="match status" value="1"/>
</dbReference>
<comment type="similarity">
    <text evidence="1">Belongs to the UDP-glycosyltransferase family.</text>
</comment>
<evidence type="ECO:0000313" key="4">
    <source>
        <dbReference type="EMBL" id="KAG1363766.1"/>
    </source>
</evidence>
<dbReference type="SUPFAM" id="SSF53756">
    <property type="entry name" value="UDP-Glycosyltransferase/glycogen phosphorylase"/>
    <property type="match status" value="2"/>
</dbReference>
<dbReference type="InterPro" id="IPR035595">
    <property type="entry name" value="UDP_glycos_trans_CS"/>
</dbReference>
<dbReference type="AlphaFoldDB" id="A0A8K0INZ8"/>
<evidence type="ECO:0000313" key="5">
    <source>
        <dbReference type="Proteomes" id="UP000797356"/>
    </source>
</evidence>
<protein>
    <submittedName>
        <fullName evidence="4">Putative UDP-glucose:2-hydroxyflavanone C-glucosyltransferase</fullName>
    </submittedName>
</protein>
<keyword evidence="5" id="KW-1185">Reference proteome</keyword>